<dbReference type="EMBL" id="JBHSWE010000002">
    <property type="protein sequence ID" value="MFC6674300.1"/>
    <property type="molecule type" value="Genomic_DNA"/>
</dbReference>
<keyword evidence="2" id="KW-1185">Reference proteome</keyword>
<protein>
    <submittedName>
        <fullName evidence="1">Uncharacterized protein</fullName>
    </submittedName>
</protein>
<dbReference type="Proteomes" id="UP001596422">
    <property type="component" value="Unassembled WGS sequence"/>
</dbReference>
<organism evidence="1 2">
    <name type="scientific">Marinobacterium aestuariivivens</name>
    <dbReference type="NCBI Taxonomy" id="1698799"/>
    <lineage>
        <taxon>Bacteria</taxon>
        <taxon>Pseudomonadati</taxon>
        <taxon>Pseudomonadota</taxon>
        <taxon>Gammaproteobacteria</taxon>
        <taxon>Oceanospirillales</taxon>
        <taxon>Oceanospirillaceae</taxon>
        <taxon>Marinobacterium</taxon>
    </lineage>
</organism>
<dbReference type="RefSeq" id="WP_379914128.1">
    <property type="nucleotide sequence ID" value="NZ_JBHSWE010000002.1"/>
</dbReference>
<comment type="caution">
    <text evidence="1">The sequence shown here is derived from an EMBL/GenBank/DDBJ whole genome shotgun (WGS) entry which is preliminary data.</text>
</comment>
<accession>A0ABW2A9R7</accession>
<name>A0ABW2A9R7_9GAMM</name>
<evidence type="ECO:0000313" key="2">
    <source>
        <dbReference type="Proteomes" id="UP001596422"/>
    </source>
</evidence>
<gene>
    <name evidence="1" type="ORF">ACFQDL_32425</name>
</gene>
<reference evidence="2" key="1">
    <citation type="journal article" date="2019" name="Int. J. Syst. Evol. Microbiol.">
        <title>The Global Catalogue of Microorganisms (GCM) 10K type strain sequencing project: providing services to taxonomists for standard genome sequencing and annotation.</title>
        <authorList>
            <consortium name="The Broad Institute Genomics Platform"/>
            <consortium name="The Broad Institute Genome Sequencing Center for Infectious Disease"/>
            <person name="Wu L."/>
            <person name="Ma J."/>
        </authorList>
    </citation>
    <scope>NUCLEOTIDE SEQUENCE [LARGE SCALE GENOMIC DNA]</scope>
    <source>
        <strain evidence="2">NBRC 111756</strain>
    </source>
</reference>
<sequence>MHGDIHVYDDDAGILYLADGREISVNPRCFSSVDQAIRELAKWAKGRNLIGADDDVAAFVI</sequence>
<evidence type="ECO:0000313" key="1">
    <source>
        <dbReference type="EMBL" id="MFC6674300.1"/>
    </source>
</evidence>
<proteinExistence type="predicted"/>